<feature type="region of interest" description="Disordered" evidence="1">
    <location>
        <begin position="34"/>
        <end position="62"/>
    </location>
</feature>
<dbReference type="CTD" id="20316622"/>
<evidence type="ECO:0000313" key="2">
    <source>
        <dbReference type="EMBL" id="KER31242.1"/>
    </source>
</evidence>
<dbReference type="EMBL" id="KL596648">
    <property type="protein sequence ID" value="KER31242.1"/>
    <property type="molecule type" value="Genomic_DNA"/>
</dbReference>
<sequence>MIAVNVGDGAETTVKLSATLSMKWGCVKSIFSPRDEQKQGCGPTLKFRRPGVDTSQDAIDPT</sequence>
<dbReference type="GeneID" id="20316622"/>
<accession>A0A074ZZ35</accession>
<proteinExistence type="predicted"/>
<reference evidence="2 3" key="1">
    <citation type="submission" date="2013-11" db="EMBL/GenBank/DDBJ databases">
        <title>Opisthorchis viverrini - life in the bile duct.</title>
        <authorList>
            <person name="Young N.D."/>
            <person name="Nagarajan N."/>
            <person name="Lin S.J."/>
            <person name="Korhonen P.K."/>
            <person name="Jex A.R."/>
            <person name="Hall R.S."/>
            <person name="Safavi-Hemami H."/>
            <person name="Kaewkong W."/>
            <person name="Bertrand D."/>
            <person name="Gao S."/>
            <person name="Seet Q."/>
            <person name="Wongkham S."/>
            <person name="Teh B.T."/>
            <person name="Wongkham C."/>
            <person name="Intapan P.M."/>
            <person name="Maleewong W."/>
            <person name="Yang X."/>
            <person name="Hu M."/>
            <person name="Wang Z."/>
            <person name="Hofmann A."/>
            <person name="Sternberg P.W."/>
            <person name="Tan P."/>
            <person name="Wang J."/>
            <person name="Gasser R.B."/>
        </authorList>
    </citation>
    <scope>NUCLEOTIDE SEQUENCE [LARGE SCALE GENOMIC DNA]</scope>
</reference>
<protein>
    <submittedName>
        <fullName evidence="2">Uncharacterized protein</fullName>
    </submittedName>
</protein>
<feature type="compositionally biased region" description="Polar residues" evidence="1">
    <location>
        <begin position="53"/>
        <end position="62"/>
    </location>
</feature>
<evidence type="ECO:0000313" key="3">
    <source>
        <dbReference type="Proteomes" id="UP000054324"/>
    </source>
</evidence>
<dbReference type="AlphaFoldDB" id="A0A074ZZ35"/>
<keyword evidence="3" id="KW-1185">Reference proteome</keyword>
<gene>
    <name evidence="2" type="ORF">T265_02434</name>
</gene>
<dbReference type="RefSeq" id="XP_009164947.1">
    <property type="nucleotide sequence ID" value="XM_009166683.1"/>
</dbReference>
<organism evidence="2 3">
    <name type="scientific">Opisthorchis viverrini</name>
    <name type="common">Southeast Asian liver fluke</name>
    <dbReference type="NCBI Taxonomy" id="6198"/>
    <lineage>
        <taxon>Eukaryota</taxon>
        <taxon>Metazoa</taxon>
        <taxon>Spiralia</taxon>
        <taxon>Lophotrochozoa</taxon>
        <taxon>Platyhelminthes</taxon>
        <taxon>Trematoda</taxon>
        <taxon>Digenea</taxon>
        <taxon>Opisthorchiida</taxon>
        <taxon>Opisthorchiata</taxon>
        <taxon>Opisthorchiidae</taxon>
        <taxon>Opisthorchis</taxon>
    </lineage>
</organism>
<name>A0A074ZZ35_OPIVI</name>
<dbReference type="KEGG" id="ovi:T265_02434"/>
<dbReference type="Proteomes" id="UP000054324">
    <property type="component" value="Unassembled WGS sequence"/>
</dbReference>
<evidence type="ECO:0000256" key="1">
    <source>
        <dbReference type="SAM" id="MobiDB-lite"/>
    </source>
</evidence>